<reference evidence="3" key="1">
    <citation type="journal article" date="2014" name="Int. J. Syst. Evol. Microbiol.">
        <title>Complete genome sequence of Corynebacterium casei LMG S-19264T (=DSM 44701T), isolated from a smear-ripened cheese.</title>
        <authorList>
            <consortium name="US DOE Joint Genome Institute (JGI-PGF)"/>
            <person name="Walter F."/>
            <person name="Albersmeier A."/>
            <person name="Kalinowski J."/>
            <person name="Ruckert C."/>
        </authorList>
    </citation>
    <scope>NUCLEOTIDE SEQUENCE</scope>
    <source>
        <strain evidence="3">CGMCC 1.14988</strain>
    </source>
</reference>
<evidence type="ECO:0000256" key="1">
    <source>
        <dbReference type="SAM" id="MobiDB-lite"/>
    </source>
</evidence>
<evidence type="ECO:0000256" key="2">
    <source>
        <dbReference type="SAM" id="Phobius"/>
    </source>
</evidence>
<comment type="caution">
    <text evidence="3">The sequence shown here is derived from an EMBL/GenBank/DDBJ whole genome shotgun (WGS) entry which is preliminary data.</text>
</comment>
<evidence type="ECO:0000313" key="3">
    <source>
        <dbReference type="EMBL" id="GGI09529.1"/>
    </source>
</evidence>
<dbReference type="AlphaFoldDB" id="A0A8J3AD66"/>
<accession>A0A8J3AD66</accession>
<keyword evidence="2" id="KW-0812">Transmembrane</keyword>
<name>A0A8J3AD66_9ACTN</name>
<evidence type="ECO:0000313" key="4">
    <source>
        <dbReference type="Proteomes" id="UP000650511"/>
    </source>
</evidence>
<protein>
    <submittedName>
        <fullName evidence="3">Uncharacterized protein</fullName>
    </submittedName>
</protein>
<dbReference type="Proteomes" id="UP000650511">
    <property type="component" value="Unassembled WGS sequence"/>
</dbReference>
<gene>
    <name evidence="3" type="ORF">GCM10011354_34540</name>
</gene>
<feature type="compositionally biased region" description="Pro residues" evidence="1">
    <location>
        <begin position="179"/>
        <end position="188"/>
    </location>
</feature>
<feature type="transmembrane region" description="Helical" evidence="2">
    <location>
        <begin position="6"/>
        <end position="23"/>
    </location>
</feature>
<organism evidence="3 4">
    <name type="scientific">Egicoccus halophilus</name>
    <dbReference type="NCBI Taxonomy" id="1670830"/>
    <lineage>
        <taxon>Bacteria</taxon>
        <taxon>Bacillati</taxon>
        <taxon>Actinomycetota</taxon>
        <taxon>Nitriliruptoria</taxon>
        <taxon>Egicoccales</taxon>
        <taxon>Egicoccaceae</taxon>
        <taxon>Egicoccus</taxon>
    </lineage>
</organism>
<sequence>MDWEAVATITALLGVVVTFFFNIRSNRLTRQGLDQDRELARQRMEQDQAVAEATATRSERAAEVAEEHSSRIVDALEKIAASGSVSAHSAPASKVRWQLRHEQGDRYRLTNEGDLTAHTVELDTDETLPLHALEGDPDEVGPGEALSFIASTSMHTRDRTLTVTWAEANTDHRQRWRNPLPPRPSRRA</sequence>
<proteinExistence type="predicted"/>
<keyword evidence="2" id="KW-0472">Membrane</keyword>
<feature type="region of interest" description="Disordered" evidence="1">
    <location>
        <begin position="168"/>
        <end position="188"/>
    </location>
</feature>
<keyword evidence="4" id="KW-1185">Reference proteome</keyword>
<reference evidence="3" key="2">
    <citation type="submission" date="2020-09" db="EMBL/GenBank/DDBJ databases">
        <authorList>
            <person name="Sun Q."/>
            <person name="Zhou Y."/>
        </authorList>
    </citation>
    <scope>NUCLEOTIDE SEQUENCE</scope>
    <source>
        <strain evidence="3">CGMCC 1.14988</strain>
    </source>
</reference>
<keyword evidence="2" id="KW-1133">Transmembrane helix</keyword>
<dbReference type="EMBL" id="BMHA01000015">
    <property type="protein sequence ID" value="GGI09529.1"/>
    <property type="molecule type" value="Genomic_DNA"/>
</dbReference>